<feature type="compositionally biased region" description="Acidic residues" evidence="1">
    <location>
        <begin position="46"/>
        <end position="56"/>
    </location>
</feature>
<dbReference type="Proteomes" id="UP001189429">
    <property type="component" value="Unassembled WGS sequence"/>
</dbReference>
<feature type="region of interest" description="Disordered" evidence="1">
    <location>
        <begin position="106"/>
        <end position="130"/>
    </location>
</feature>
<feature type="compositionally biased region" description="Basic and acidic residues" evidence="1">
    <location>
        <begin position="35"/>
        <end position="45"/>
    </location>
</feature>
<feature type="region of interest" description="Disordered" evidence="1">
    <location>
        <begin position="34"/>
        <end position="62"/>
    </location>
</feature>
<comment type="caution">
    <text evidence="2">The sequence shown here is derived from an EMBL/GenBank/DDBJ whole genome shotgun (WGS) entry which is preliminary data.</text>
</comment>
<evidence type="ECO:0000313" key="3">
    <source>
        <dbReference type="Proteomes" id="UP001189429"/>
    </source>
</evidence>
<sequence length="130" mass="14759">MWWSVSPPGREHNGQDFVCCRSRPVVHQALQTVLRNEERTEGGTKEEEEEEEEAEELCPPAFREAAHEPAPTRLPASSTRLLSELQRQGTLSMWILCMLDQVPRPRLKGNSPIRPRSLLVAVPPQARPSR</sequence>
<organism evidence="2 3">
    <name type="scientific">Prorocentrum cordatum</name>
    <dbReference type="NCBI Taxonomy" id="2364126"/>
    <lineage>
        <taxon>Eukaryota</taxon>
        <taxon>Sar</taxon>
        <taxon>Alveolata</taxon>
        <taxon>Dinophyceae</taxon>
        <taxon>Prorocentrales</taxon>
        <taxon>Prorocentraceae</taxon>
        <taxon>Prorocentrum</taxon>
    </lineage>
</organism>
<gene>
    <name evidence="2" type="ORF">PCOR1329_LOCUS69628</name>
</gene>
<protein>
    <submittedName>
        <fullName evidence="2">Uncharacterized protein</fullName>
    </submittedName>
</protein>
<evidence type="ECO:0000313" key="2">
    <source>
        <dbReference type="EMBL" id="CAK0888954.1"/>
    </source>
</evidence>
<keyword evidence="3" id="KW-1185">Reference proteome</keyword>
<accession>A0ABN9WQH7</accession>
<evidence type="ECO:0000256" key="1">
    <source>
        <dbReference type="SAM" id="MobiDB-lite"/>
    </source>
</evidence>
<proteinExistence type="predicted"/>
<name>A0ABN9WQH7_9DINO</name>
<dbReference type="EMBL" id="CAUYUJ010019153">
    <property type="protein sequence ID" value="CAK0888954.1"/>
    <property type="molecule type" value="Genomic_DNA"/>
</dbReference>
<reference evidence="2" key="1">
    <citation type="submission" date="2023-10" db="EMBL/GenBank/DDBJ databases">
        <authorList>
            <person name="Chen Y."/>
            <person name="Shah S."/>
            <person name="Dougan E. K."/>
            <person name="Thang M."/>
            <person name="Chan C."/>
        </authorList>
    </citation>
    <scope>NUCLEOTIDE SEQUENCE [LARGE SCALE GENOMIC DNA]</scope>
</reference>